<evidence type="ECO:0000259" key="4">
    <source>
        <dbReference type="PROSITE" id="PS01124"/>
    </source>
</evidence>
<keyword evidence="1" id="KW-0805">Transcription regulation</keyword>
<gene>
    <name evidence="5" type="ORF">DCC81_14870</name>
</gene>
<keyword evidence="3" id="KW-0804">Transcription</keyword>
<protein>
    <submittedName>
        <fullName evidence="5">AraC family transcriptional regulator</fullName>
    </submittedName>
</protein>
<dbReference type="SUPFAM" id="SSF46689">
    <property type="entry name" value="Homeodomain-like"/>
    <property type="match status" value="1"/>
</dbReference>
<evidence type="ECO:0000256" key="2">
    <source>
        <dbReference type="ARBA" id="ARBA00023125"/>
    </source>
</evidence>
<dbReference type="InterPro" id="IPR009057">
    <property type="entry name" value="Homeodomain-like_sf"/>
</dbReference>
<dbReference type="Gene3D" id="1.10.10.60">
    <property type="entry name" value="Homeodomain-like"/>
    <property type="match status" value="1"/>
</dbReference>
<dbReference type="RefSeq" id="WP_108687401.1">
    <property type="nucleotide sequence ID" value="NZ_QCYK01000002.1"/>
</dbReference>
<accession>A0A2T7BH00</accession>
<dbReference type="PRINTS" id="PR00032">
    <property type="entry name" value="HTHARAC"/>
</dbReference>
<dbReference type="PANTHER" id="PTHR43280:SF32">
    <property type="entry name" value="TRANSCRIPTIONAL REGULATORY PROTEIN"/>
    <property type="match status" value="1"/>
</dbReference>
<dbReference type="GO" id="GO:0043565">
    <property type="term" value="F:sequence-specific DNA binding"/>
    <property type="evidence" value="ECO:0007669"/>
    <property type="project" value="InterPro"/>
</dbReference>
<dbReference type="OrthoDB" id="646090at2"/>
<dbReference type="Proteomes" id="UP000244450">
    <property type="component" value="Unassembled WGS sequence"/>
</dbReference>
<sequence>MSSKDNVVKDLRELYAILGLEQVDAHAGFTVHYLQDTFKQLPFRSQPFRPNYFSFLFIRDAFGQYTIDDLQFEVRPLTVYFTNPGNYRVFEWHAIRDTCLITFDEAFLKEYVHADVFQQFSFLLTETMQPRPLQPYEFDTLEQLYRYIHREQYGNSPYKQKLIGALMASLLLKIKEYFFQDYNPIYEGNRSSEIVKTFKIDLEQHFRDLTAGRTDTPLRVQDYADKQALHVNYLSNVISTKTGKSASTWIAEKTISAARVMLQNPALSVKEITARLGFLEPPHFSNYFKKHTGMSPAAYRKQHPETRS</sequence>
<dbReference type="PANTHER" id="PTHR43280">
    <property type="entry name" value="ARAC-FAMILY TRANSCRIPTIONAL REGULATOR"/>
    <property type="match status" value="1"/>
</dbReference>
<feature type="domain" description="HTH araC/xylS-type" evidence="4">
    <location>
        <begin position="192"/>
        <end position="302"/>
    </location>
</feature>
<keyword evidence="6" id="KW-1185">Reference proteome</keyword>
<dbReference type="Pfam" id="PF12833">
    <property type="entry name" value="HTH_18"/>
    <property type="match status" value="1"/>
</dbReference>
<reference evidence="5 6" key="1">
    <citation type="submission" date="2018-04" db="EMBL/GenBank/DDBJ databases">
        <title>Chitinophaga fuyangensis sp. nov., isolated from soil in a chemical factory.</title>
        <authorList>
            <person name="Chen K."/>
        </authorList>
    </citation>
    <scope>NUCLEOTIDE SEQUENCE [LARGE SCALE GENOMIC DNA]</scope>
    <source>
        <strain evidence="5 6">LY-1</strain>
    </source>
</reference>
<dbReference type="GO" id="GO:0003700">
    <property type="term" value="F:DNA-binding transcription factor activity"/>
    <property type="evidence" value="ECO:0007669"/>
    <property type="project" value="InterPro"/>
</dbReference>
<organism evidence="5 6">
    <name type="scientific">Chitinophaga parva</name>
    <dbReference type="NCBI Taxonomy" id="2169414"/>
    <lineage>
        <taxon>Bacteria</taxon>
        <taxon>Pseudomonadati</taxon>
        <taxon>Bacteroidota</taxon>
        <taxon>Chitinophagia</taxon>
        <taxon>Chitinophagales</taxon>
        <taxon>Chitinophagaceae</taxon>
        <taxon>Chitinophaga</taxon>
    </lineage>
</organism>
<proteinExistence type="predicted"/>
<evidence type="ECO:0000313" key="6">
    <source>
        <dbReference type="Proteomes" id="UP000244450"/>
    </source>
</evidence>
<dbReference type="InterPro" id="IPR018060">
    <property type="entry name" value="HTH_AraC"/>
</dbReference>
<dbReference type="SMART" id="SM00342">
    <property type="entry name" value="HTH_ARAC"/>
    <property type="match status" value="1"/>
</dbReference>
<name>A0A2T7BH00_9BACT</name>
<dbReference type="AlphaFoldDB" id="A0A2T7BH00"/>
<comment type="caution">
    <text evidence="5">The sequence shown here is derived from an EMBL/GenBank/DDBJ whole genome shotgun (WGS) entry which is preliminary data.</text>
</comment>
<dbReference type="PROSITE" id="PS01124">
    <property type="entry name" value="HTH_ARAC_FAMILY_2"/>
    <property type="match status" value="1"/>
</dbReference>
<dbReference type="EMBL" id="QCYK01000002">
    <property type="protein sequence ID" value="PUZ25561.1"/>
    <property type="molecule type" value="Genomic_DNA"/>
</dbReference>
<dbReference type="InterPro" id="IPR020449">
    <property type="entry name" value="Tscrpt_reg_AraC-type_HTH"/>
</dbReference>
<evidence type="ECO:0000313" key="5">
    <source>
        <dbReference type="EMBL" id="PUZ25561.1"/>
    </source>
</evidence>
<keyword evidence="2" id="KW-0238">DNA-binding</keyword>
<evidence type="ECO:0000256" key="3">
    <source>
        <dbReference type="ARBA" id="ARBA00023163"/>
    </source>
</evidence>
<evidence type="ECO:0000256" key="1">
    <source>
        <dbReference type="ARBA" id="ARBA00023015"/>
    </source>
</evidence>